<evidence type="ECO:0000313" key="2">
    <source>
        <dbReference type="EMBL" id="KEP68814.1"/>
    </source>
</evidence>
<protein>
    <submittedName>
        <fullName evidence="2">Uncharacterized protein</fullName>
    </submittedName>
</protein>
<dbReference type="Proteomes" id="UP000027725">
    <property type="component" value="Unassembled WGS sequence"/>
</dbReference>
<dbReference type="RefSeq" id="WP_038067958.1">
    <property type="nucleotide sequence ID" value="NZ_FOVB01000006.1"/>
</dbReference>
<dbReference type="eggNOG" id="ENOG502ZKZ8">
    <property type="taxonomic scope" value="Bacteria"/>
</dbReference>
<feature type="compositionally biased region" description="Acidic residues" evidence="1">
    <location>
        <begin position="103"/>
        <end position="113"/>
    </location>
</feature>
<feature type="compositionally biased region" description="Basic and acidic residues" evidence="1">
    <location>
        <begin position="133"/>
        <end position="143"/>
    </location>
</feature>
<gene>
    <name evidence="2" type="ORF">DL1_08485</name>
</gene>
<accession>A0A074TAV5</accession>
<feature type="compositionally biased region" description="Acidic residues" evidence="1">
    <location>
        <begin position="123"/>
        <end position="132"/>
    </location>
</feature>
<dbReference type="EMBL" id="JHEH01000023">
    <property type="protein sequence ID" value="KEP68814.1"/>
    <property type="molecule type" value="Genomic_DNA"/>
</dbReference>
<reference evidence="2 3" key="1">
    <citation type="submission" date="2014-03" db="EMBL/GenBank/DDBJ databases">
        <title>The draft genome sequence of Thioclava dalianensis DLFJ1-1.</title>
        <authorList>
            <person name="Lai Q."/>
            <person name="Shao Z."/>
        </authorList>
    </citation>
    <scope>NUCLEOTIDE SEQUENCE [LARGE SCALE GENOMIC DNA]</scope>
    <source>
        <strain evidence="2 3">DLFJ1-1</strain>
    </source>
</reference>
<keyword evidence="3" id="KW-1185">Reference proteome</keyword>
<feature type="compositionally biased region" description="Low complexity" evidence="1">
    <location>
        <begin position="65"/>
        <end position="79"/>
    </location>
</feature>
<proteinExistence type="predicted"/>
<dbReference type="AlphaFoldDB" id="A0A074TAV5"/>
<evidence type="ECO:0000256" key="1">
    <source>
        <dbReference type="SAM" id="MobiDB-lite"/>
    </source>
</evidence>
<comment type="caution">
    <text evidence="2">The sequence shown here is derived from an EMBL/GenBank/DDBJ whole genome shotgun (WGS) entry which is preliminary data.</text>
</comment>
<name>A0A074TAV5_9RHOB</name>
<dbReference type="OrthoDB" id="8421485at2"/>
<feature type="region of interest" description="Disordered" evidence="1">
    <location>
        <begin position="54"/>
        <end position="154"/>
    </location>
</feature>
<dbReference type="STRING" id="1185766.SAMN05216224_10690"/>
<evidence type="ECO:0000313" key="3">
    <source>
        <dbReference type="Proteomes" id="UP000027725"/>
    </source>
</evidence>
<organism evidence="2 3">
    <name type="scientific">Thioclava dalianensis</name>
    <dbReference type="NCBI Taxonomy" id="1185766"/>
    <lineage>
        <taxon>Bacteria</taxon>
        <taxon>Pseudomonadati</taxon>
        <taxon>Pseudomonadota</taxon>
        <taxon>Alphaproteobacteria</taxon>
        <taxon>Rhodobacterales</taxon>
        <taxon>Paracoccaceae</taxon>
        <taxon>Thioclava</taxon>
    </lineage>
</organism>
<sequence length="174" mass="18996">MEIRCKIERKGGSLVTLEGANYAFTPNDQGDHVADVKNNSHIKRLLSITEGYEVYMPDEAEDQTPAQKPEAPAAPAQKPESVKQEPDPAQISPALNAAPGSEGSDETTDESHDEDEKPTNAADDLETLSDDDLAAKYEQVFDRKPHHNAKRDTLIEKIRAEQAALTEAGISSEE</sequence>